<dbReference type="InterPro" id="IPR023198">
    <property type="entry name" value="PGP-like_dom2"/>
</dbReference>
<dbReference type="AlphaFoldDB" id="A0A2M6WI15"/>
<proteinExistence type="predicted"/>
<protein>
    <recommendedName>
        <fullName evidence="3">HAD family phosphatase</fullName>
    </recommendedName>
</protein>
<dbReference type="Pfam" id="PF00702">
    <property type="entry name" value="Hydrolase"/>
    <property type="match status" value="1"/>
</dbReference>
<accession>A0A2M6WI15</accession>
<dbReference type="SUPFAM" id="SSF56784">
    <property type="entry name" value="HAD-like"/>
    <property type="match status" value="1"/>
</dbReference>
<dbReference type="InterPro" id="IPR036412">
    <property type="entry name" value="HAD-like_sf"/>
</dbReference>
<evidence type="ECO:0008006" key="3">
    <source>
        <dbReference type="Google" id="ProtNLM"/>
    </source>
</evidence>
<dbReference type="Proteomes" id="UP000228635">
    <property type="component" value="Unassembled WGS sequence"/>
</dbReference>
<dbReference type="PANTHER" id="PTHR43611">
    <property type="entry name" value="ALPHA-D-GLUCOSE 1-PHOSPHATE PHOSPHATASE"/>
    <property type="match status" value="1"/>
</dbReference>
<comment type="caution">
    <text evidence="1">The sequence shown here is derived from an EMBL/GenBank/DDBJ whole genome shotgun (WGS) entry which is preliminary data.</text>
</comment>
<organism evidence="1 2">
    <name type="scientific">Candidatus Harrisonbacteria bacterium CG10_big_fil_rev_8_21_14_0_10_42_17</name>
    <dbReference type="NCBI Taxonomy" id="1974584"/>
    <lineage>
        <taxon>Bacteria</taxon>
        <taxon>Candidatus Harrisoniibacteriota</taxon>
    </lineage>
</organism>
<sequence length="212" mass="24570">MIQAAIFDFGRVLADFDFTIACEKFEKRCKISAQEIQRILCGDTSRRVEMHRAFERGEVAPHDFYGWACKQLGLTDVSEREFFEIFGNILSSKEGITEVLEDLGTSLNLFMLSNTNSAQWEYIRRLDVIRRFFGSDNQQVLSFRLGARKPDGRIYREAVRRTGVSIQECLYVDDIPEFVNAFEQLGGKGVHYNCRHEDVEILRERLAELLTH</sequence>
<reference evidence="2" key="1">
    <citation type="submission" date="2017-09" db="EMBL/GenBank/DDBJ databases">
        <title>Depth-based differentiation of microbial function through sediment-hosted aquifers and enrichment of novel symbionts in the deep terrestrial subsurface.</title>
        <authorList>
            <person name="Probst A.J."/>
            <person name="Ladd B."/>
            <person name="Jarett J.K."/>
            <person name="Geller-Mcgrath D.E."/>
            <person name="Sieber C.M.K."/>
            <person name="Emerson J.B."/>
            <person name="Anantharaman K."/>
            <person name="Thomas B.C."/>
            <person name="Malmstrom R."/>
            <person name="Stieglmeier M."/>
            <person name="Klingl A."/>
            <person name="Woyke T."/>
            <person name="Ryan C.M."/>
            <person name="Banfield J.F."/>
        </authorList>
    </citation>
    <scope>NUCLEOTIDE SEQUENCE [LARGE SCALE GENOMIC DNA]</scope>
</reference>
<dbReference type="Gene3D" id="3.40.50.1000">
    <property type="entry name" value="HAD superfamily/HAD-like"/>
    <property type="match status" value="1"/>
</dbReference>
<dbReference type="NCBIfam" id="TIGR01509">
    <property type="entry name" value="HAD-SF-IA-v3"/>
    <property type="match status" value="1"/>
</dbReference>
<evidence type="ECO:0000313" key="2">
    <source>
        <dbReference type="Proteomes" id="UP000228635"/>
    </source>
</evidence>
<dbReference type="InterPro" id="IPR006439">
    <property type="entry name" value="HAD-SF_hydro_IA"/>
</dbReference>
<dbReference type="Gene3D" id="1.10.150.240">
    <property type="entry name" value="Putative phosphatase, domain 2"/>
    <property type="match status" value="1"/>
</dbReference>
<dbReference type="InterPro" id="IPR023214">
    <property type="entry name" value="HAD_sf"/>
</dbReference>
<dbReference type="PANTHER" id="PTHR43611:SF3">
    <property type="entry name" value="FLAVIN MONONUCLEOTIDE HYDROLASE 1, CHLOROPLATIC"/>
    <property type="match status" value="1"/>
</dbReference>
<dbReference type="EMBL" id="PFBA01000023">
    <property type="protein sequence ID" value="PIT92420.1"/>
    <property type="molecule type" value="Genomic_DNA"/>
</dbReference>
<evidence type="ECO:0000313" key="1">
    <source>
        <dbReference type="EMBL" id="PIT92420.1"/>
    </source>
</evidence>
<gene>
    <name evidence="1" type="ORF">COU08_02395</name>
</gene>
<name>A0A2M6WI15_9BACT</name>